<evidence type="ECO:0000313" key="4">
    <source>
        <dbReference type="Proteomes" id="UP000823893"/>
    </source>
</evidence>
<evidence type="ECO:0000256" key="2">
    <source>
        <dbReference type="SAM" id="Phobius"/>
    </source>
</evidence>
<keyword evidence="2" id="KW-1133">Transmembrane helix</keyword>
<sequence>MREDKILKVYGYLHLWIFTAGILLLFLEAGGALTCRSGAKLLWLAVPAVIFREVSARGKKIWSYLGVSLLVLGLFWFLGGKGWERVCLLLGAVFFLILFFVQRISGNREAFFRPSYACLLAFALGYILSLAYGTKAVGNLFAVLAGIYWLLILWSRNREHFLDYCGDYENLHRFPKQRIAYGSRLMLVLLTVLTVGCMAVLPFLGIDRGVLAALELLRRFLAMLLSGERKSPETEELPEGEPGIQPGFFGGGEEPSPFLTALWEILEKVFTIAVILAVAGGICAFLYWLYKKYNSQAGENGDILESLKPSKREEKERLKKSRGSGRGFWQGRTPEARIRKAYRQKIIRKGKPFAAATPQELEDEAGLQKGKEREEFHSLYEKARYGNVSCTQEEAKRMKELERVDFS</sequence>
<feature type="region of interest" description="Disordered" evidence="1">
    <location>
        <begin position="311"/>
        <end position="330"/>
    </location>
</feature>
<feature type="transmembrane region" description="Helical" evidence="2">
    <location>
        <begin position="12"/>
        <end position="31"/>
    </location>
</feature>
<evidence type="ECO:0000256" key="1">
    <source>
        <dbReference type="SAM" id="MobiDB-lite"/>
    </source>
</evidence>
<accession>A0A9D2SK88</accession>
<evidence type="ECO:0000313" key="3">
    <source>
        <dbReference type="EMBL" id="HJC10289.1"/>
    </source>
</evidence>
<keyword evidence="2" id="KW-0472">Membrane</keyword>
<feature type="transmembrane region" description="Helical" evidence="2">
    <location>
        <begin position="110"/>
        <end position="130"/>
    </location>
</feature>
<comment type="caution">
    <text evidence="3">The sequence shown here is derived from an EMBL/GenBank/DDBJ whole genome shotgun (WGS) entry which is preliminary data.</text>
</comment>
<gene>
    <name evidence="3" type="ORF">H9935_05675</name>
</gene>
<dbReference type="Proteomes" id="UP000823893">
    <property type="component" value="Unassembled WGS sequence"/>
</dbReference>
<feature type="transmembrane region" description="Helical" evidence="2">
    <location>
        <begin position="136"/>
        <end position="154"/>
    </location>
</feature>
<dbReference type="EMBL" id="DWWV01000066">
    <property type="protein sequence ID" value="HJC10289.1"/>
    <property type="molecule type" value="Genomic_DNA"/>
</dbReference>
<organism evidence="3 4">
    <name type="scientific">Candidatus Blautia merdigallinarum</name>
    <dbReference type="NCBI Taxonomy" id="2838495"/>
    <lineage>
        <taxon>Bacteria</taxon>
        <taxon>Bacillati</taxon>
        <taxon>Bacillota</taxon>
        <taxon>Clostridia</taxon>
        <taxon>Lachnospirales</taxon>
        <taxon>Lachnospiraceae</taxon>
        <taxon>Blautia</taxon>
    </lineage>
</organism>
<keyword evidence="2" id="KW-0812">Transmembrane</keyword>
<feature type="transmembrane region" description="Helical" evidence="2">
    <location>
        <begin position="61"/>
        <end position="77"/>
    </location>
</feature>
<feature type="transmembrane region" description="Helical" evidence="2">
    <location>
        <begin position="185"/>
        <end position="206"/>
    </location>
</feature>
<proteinExistence type="predicted"/>
<reference evidence="3" key="2">
    <citation type="submission" date="2021-04" db="EMBL/GenBank/DDBJ databases">
        <authorList>
            <person name="Gilroy R."/>
        </authorList>
    </citation>
    <scope>NUCLEOTIDE SEQUENCE</scope>
    <source>
        <strain evidence="3">ChiSxjej6B18-287</strain>
    </source>
</reference>
<feature type="transmembrane region" description="Helical" evidence="2">
    <location>
        <begin position="269"/>
        <end position="290"/>
    </location>
</feature>
<dbReference type="AlphaFoldDB" id="A0A9D2SK88"/>
<evidence type="ECO:0008006" key="5">
    <source>
        <dbReference type="Google" id="ProtNLM"/>
    </source>
</evidence>
<reference evidence="3" key="1">
    <citation type="journal article" date="2021" name="PeerJ">
        <title>Extensive microbial diversity within the chicken gut microbiome revealed by metagenomics and culture.</title>
        <authorList>
            <person name="Gilroy R."/>
            <person name="Ravi A."/>
            <person name="Getino M."/>
            <person name="Pursley I."/>
            <person name="Horton D.L."/>
            <person name="Alikhan N.F."/>
            <person name="Baker D."/>
            <person name="Gharbi K."/>
            <person name="Hall N."/>
            <person name="Watson M."/>
            <person name="Adriaenssens E.M."/>
            <person name="Foster-Nyarko E."/>
            <person name="Jarju S."/>
            <person name="Secka A."/>
            <person name="Antonio M."/>
            <person name="Oren A."/>
            <person name="Chaudhuri R.R."/>
            <person name="La Ragione R."/>
            <person name="Hildebrand F."/>
            <person name="Pallen M.J."/>
        </authorList>
    </citation>
    <scope>NUCLEOTIDE SEQUENCE</scope>
    <source>
        <strain evidence="3">ChiSxjej6B18-287</strain>
    </source>
</reference>
<feature type="transmembrane region" description="Helical" evidence="2">
    <location>
        <begin position="83"/>
        <end position="101"/>
    </location>
</feature>
<protein>
    <recommendedName>
        <fullName evidence="5">DUF4129 domain-containing protein</fullName>
    </recommendedName>
</protein>
<name>A0A9D2SK88_9FIRM</name>